<name>A0AAD1MFN9_9MYCO</name>
<dbReference type="EMBL" id="AP022564">
    <property type="protein sequence ID" value="BBX22662.1"/>
    <property type="molecule type" value="Genomic_DNA"/>
</dbReference>
<keyword evidence="4" id="KW-1185">Reference proteome</keyword>
<feature type="transmembrane region" description="Helical" evidence="2">
    <location>
        <begin position="132"/>
        <end position="149"/>
    </location>
</feature>
<reference evidence="3 4" key="1">
    <citation type="journal article" date="2019" name="Emerg. Microbes Infect.">
        <title>Comprehensive subspecies identification of 175 nontuberculous mycobacteria species based on 7547 genomic profiles.</title>
        <authorList>
            <person name="Matsumoto Y."/>
            <person name="Kinjo T."/>
            <person name="Motooka D."/>
            <person name="Nabeya D."/>
            <person name="Jung N."/>
            <person name="Uechi K."/>
            <person name="Horii T."/>
            <person name="Iida T."/>
            <person name="Fujita J."/>
            <person name="Nakamura S."/>
        </authorList>
    </citation>
    <scope>NUCLEOTIDE SEQUENCE [LARGE SCALE GENOMIC DNA]</scope>
    <source>
        <strain evidence="3 4">JCM 12143</strain>
    </source>
</reference>
<dbReference type="AlphaFoldDB" id="A0AAD1MFN9"/>
<feature type="compositionally biased region" description="Low complexity" evidence="1">
    <location>
        <begin position="266"/>
        <end position="279"/>
    </location>
</feature>
<keyword evidence="2" id="KW-1133">Transmembrane helix</keyword>
<feature type="compositionally biased region" description="Basic and acidic residues" evidence="1">
    <location>
        <begin position="250"/>
        <end position="261"/>
    </location>
</feature>
<dbReference type="InterPro" id="IPR045466">
    <property type="entry name" value="DUF6498"/>
</dbReference>
<keyword evidence="2" id="KW-0472">Membrane</keyword>
<organism evidence="3 4">
    <name type="scientific">Mycolicibacter terrae</name>
    <dbReference type="NCBI Taxonomy" id="1788"/>
    <lineage>
        <taxon>Bacteria</taxon>
        <taxon>Bacillati</taxon>
        <taxon>Actinomycetota</taxon>
        <taxon>Actinomycetes</taxon>
        <taxon>Mycobacteriales</taxon>
        <taxon>Mycobacteriaceae</taxon>
        <taxon>Mycolicibacter</taxon>
    </lineage>
</organism>
<gene>
    <name evidence="3" type="ORF">MTER_20730</name>
</gene>
<evidence type="ECO:0000256" key="2">
    <source>
        <dbReference type="SAM" id="Phobius"/>
    </source>
</evidence>
<feature type="transmembrane region" description="Helical" evidence="2">
    <location>
        <begin position="88"/>
        <end position="112"/>
    </location>
</feature>
<proteinExistence type="predicted"/>
<evidence type="ECO:0008006" key="5">
    <source>
        <dbReference type="Google" id="ProtNLM"/>
    </source>
</evidence>
<feature type="transmembrane region" description="Helical" evidence="2">
    <location>
        <begin position="44"/>
        <end position="62"/>
    </location>
</feature>
<evidence type="ECO:0000313" key="3">
    <source>
        <dbReference type="EMBL" id="BBX22662.1"/>
    </source>
</evidence>
<evidence type="ECO:0000256" key="1">
    <source>
        <dbReference type="SAM" id="MobiDB-lite"/>
    </source>
</evidence>
<feature type="transmembrane region" description="Helical" evidence="2">
    <location>
        <begin position="12"/>
        <end position="32"/>
    </location>
</feature>
<dbReference type="Proteomes" id="UP000467636">
    <property type="component" value="Chromosome"/>
</dbReference>
<dbReference type="Pfam" id="PF20108">
    <property type="entry name" value="DUF6498"/>
    <property type="match status" value="1"/>
</dbReference>
<dbReference type="RefSeq" id="WP_085259366.1">
    <property type="nucleotide sequence ID" value="NZ_AP022564.1"/>
</dbReference>
<protein>
    <recommendedName>
        <fullName evidence="5">Transmembrane protein</fullName>
    </recommendedName>
</protein>
<evidence type="ECO:0000313" key="4">
    <source>
        <dbReference type="Proteomes" id="UP000467636"/>
    </source>
</evidence>
<feature type="transmembrane region" description="Helical" evidence="2">
    <location>
        <begin position="170"/>
        <end position="189"/>
    </location>
</feature>
<accession>A0AAD1MFN9</accession>
<feature type="region of interest" description="Disordered" evidence="1">
    <location>
        <begin position="250"/>
        <end position="279"/>
    </location>
</feature>
<sequence length="279" mass="31120">MTSPDSSRATAISRFQLFAALGVIAIPALGWFTQHWSGATTLVVYWFENIAMCLFVIARIAVHRRWNPRYGHFHYRAPQSGGPAKQSFLAGFALVSLAFCAAHGIFLGAILALLAHNRAPELELLDLDWRSAGWGCLSVLLFLTLNFLLDLVDLRRWSFRDVERTADIGLGRVMVVHLTLLLGFAGIAATDAPGTLFGVFVVLKTLAALSTVVPQWEPERPPRWLSSLMNRMPNVHPGERFEDFWVQDQARERQRQRRNEQPWRTAAPDPGAGNPGAAH</sequence>
<keyword evidence="2" id="KW-0812">Transmembrane</keyword>